<dbReference type="InterPro" id="IPR013785">
    <property type="entry name" value="Aldolase_TIM"/>
</dbReference>
<keyword evidence="9 14" id="KW-0560">Oxidoreductase</keyword>
<keyword evidence="6 14" id="KW-0963">Cytoplasm</keyword>
<dbReference type="Pfam" id="PF04055">
    <property type="entry name" value="Radical_SAM"/>
    <property type="match status" value="1"/>
</dbReference>
<dbReference type="PANTHER" id="PTHR13932">
    <property type="entry name" value="COPROPORPHYRINIGEN III OXIDASE"/>
    <property type="match status" value="1"/>
</dbReference>
<feature type="binding site" evidence="15">
    <location>
        <position position="57"/>
    </location>
    <ligand>
        <name>S-adenosyl-L-methionine</name>
        <dbReference type="ChEBI" id="CHEBI:59789"/>
        <label>1</label>
    </ligand>
</feature>
<dbReference type="SMART" id="SM00729">
    <property type="entry name" value="Elp3"/>
    <property type="match status" value="1"/>
</dbReference>
<name>A0AA48KP27_9ALTE</name>
<comment type="subcellular location">
    <subcellularLocation>
        <location evidence="1 14">Cytoplasm</location>
    </subcellularLocation>
</comment>
<feature type="domain" description="Radical SAM core" evidence="17">
    <location>
        <begin position="48"/>
        <end position="280"/>
    </location>
</feature>
<dbReference type="InterPro" id="IPR058240">
    <property type="entry name" value="rSAM_sf"/>
</dbReference>
<reference evidence="18" key="1">
    <citation type="submission" date="2023-01" db="EMBL/GenBank/DDBJ databases">
        <title>Complete genome sequence of Planctobacterium marinum strain Dej080120_11.</title>
        <authorList>
            <person name="Ueki S."/>
            <person name="Maruyama F."/>
        </authorList>
    </citation>
    <scope>NUCLEOTIDE SEQUENCE</scope>
    <source>
        <strain evidence="18">Dej080120_11</strain>
    </source>
</reference>
<proteinExistence type="inferred from homology"/>
<evidence type="ECO:0000313" key="19">
    <source>
        <dbReference type="Proteomes" id="UP001333710"/>
    </source>
</evidence>
<feature type="binding site" evidence="15">
    <location>
        <position position="210"/>
    </location>
    <ligand>
        <name>S-adenosyl-L-methionine</name>
        <dbReference type="ChEBI" id="CHEBI:59789"/>
        <label>2</label>
    </ligand>
</feature>
<dbReference type="InterPro" id="IPR034505">
    <property type="entry name" value="Coproporphyrinogen-III_oxidase"/>
</dbReference>
<dbReference type="EMBL" id="AP027272">
    <property type="protein sequence ID" value="BDX04983.1"/>
    <property type="molecule type" value="Genomic_DNA"/>
</dbReference>
<evidence type="ECO:0000256" key="2">
    <source>
        <dbReference type="ARBA" id="ARBA00004785"/>
    </source>
</evidence>
<evidence type="ECO:0000256" key="16">
    <source>
        <dbReference type="PIRSR" id="PIRSR000167-2"/>
    </source>
</evidence>
<comment type="subunit">
    <text evidence="4">Monomer.</text>
</comment>
<dbReference type="NCBIfam" id="TIGR00538">
    <property type="entry name" value="hemN"/>
    <property type="match status" value="1"/>
</dbReference>
<feature type="binding site" evidence="15">
    <location>
        <position position="146"/>
    </location>
    <ligand>
        <name>S-adenosyl-L-methionine</name>
        <dbReference type="ChEBI" id="CHEBI:59789"/>
        <label>1</label>
    </ligand>
</feature>
<comment type="catalytic activity">
    <reaction evidence="13 14">
        <text>coproporphyrinogen III + 2 S-adenosyl-L-methionine = protoporphyrinogen IX + 2 5'-deoxyadenosine + 2 L-methionine + 2 CO2</text>
        <dbReference type="Rhea" id="RHEA:15425"/>
        <dbReference type="ChEBI" id="CHEBI:16526"/>
        <dbReference type="ChEBI" id="CHEBI:17319"/>
        <dbReference type="ChEBI" id="CHEBI:57307"/>
        <dbReference type="ChEBI" id="CHEBI:57309"/>
        <dbReference type="ChEBI" id="CHEBI:57844"/>
        <dbReference type="ChEBI" id="CHEBI:59789"/>
        <dbReference type="EC" id="1.3.98.3"/>
    </reaction>
</comment>
<dbReference type="GO" id="GO:0051989">
    <property type="term" value="F:coproporphyrinogen dehydrogenase activity"/>
    <property type="evidence" value="ECO:0007669"/>
    <property type="project" value="UniProtKB-EC"/>
</dbReference>
<feature type="binding site" evidence="16">
    <location>
        <position position="67"/>
    </location>
    <ligand>
        <name>[4Fe-4S] cluster</name>
        <dbReference type="ChEBI" id="CHEBI:49883"/>
        <note>4Fe-4S-S-AdoMet</note>
    </ligand>
</feature>
<keyword evidence="5 14" id="KW-0004">4Fe-4S</keyword>
<dbReference type="Pfam" id="PF06969">
    <property type="entry name" value="HemN_C"/>
    <property type="match status" value="1"/>
</dbReference>
<dbReference type="InterPro" id="IPR006638">
    <property type="entry name" value="Elp3/MiaA/NifB-like_rSAM"/>
</dbReference>
<evidence type="ECO:0000256" key="15">
    <source>
        <dbReference type="PIRSR" id="PIRSR000167-1"/>
    </source>
</evidence>
<dbReference type="SFLD" id="SFLDF00277">
    <property type="entry name" value="oxygen-independent_coproporphy"/>
    <property type="match status" value="1"/>
</dbReference>
<keyword evidence="7 14" id="KW-0949">S-adenosyl-L-methionine</keyword>
<feature type="binding site" evidence="15">
    <location>
        <position position="330"/>
    </location>
    <ligand>
        <name>S-adenosyl-L-methionine</name>
        <dbReference type="ChEBI" id="CHEBI:59789"/>
        <label>1</label>
    </ligand>
</feature>
<evidence type="ECO:0000256" key="4">
    <source>
        <dbReference type="ARBA" id="ARBA00011245"/>
    </source>
</evidence>
<evidence type="ECO:0000256" key="7">
    <source>
        <dbReference type="ARBA" id="ARBA00022691"/>
    </source>
</evidence>
<evidence type="ECO:0000256" key="14">
    <source>
        <dbReference type="PIRNR" id="PIRNR000167"/>
    </source>
</evidence>
<comment type="pathway">
    <text evidence="2 14">Porphyrin-containing compound metabolism; protoporphyrin-IX biosynthesis; protoporphyrinogen-IX from coproporphyrinogen-III (AdoMet route): step 1/1.</text>
</comment>
<comment type="similarity">
    <text evidence="3 14">Belongs to the anaerobic coproporphyrinogen-III oxidase family.</text>
</comment>
<dbReference type="GO" id="GO:0006782">
    <property type="term" value="P:protoporphyrinogen IX biosynthetic process"/>
    <property type="evidence" value="ECO:0007669"/>
    <property type="project" value="TreeGrafter"/>
</dbReference>
<dbReference type="GO" id="GO:0046872">
    <property type="term" value="F:metal ion binding"/>
    <property type="evidence" value="ECO:0007669"/>
    <property type="project" value="UniProtKB-KW"/>
</dbReference>
<dbReference type="GO" id="GO:0004109">
    <property type="term" value="F:coproporphyrinogen oxidase activity"/>
    <property type="evidence" value="ECO:0007669"/>
    <property type="project" value="InterPro"/>
</dbReference>
<feature type="binding site" evidence="15">
    <location>
        <position position="173"/>
    </location>
    <ligand>
        <name>S-adenosyl-L-methionine</name>
        <dbReference type="ChEBI" id="CHEBI:59789"/>
        <label>2</label>
    </ligand>
</feature>
<evidence type="ECO:0000256" key="5">
    <source>
        <dbReference type="ARBA" id="ARBA00022485"/>
    </source>
</evidence>
<dbReference type="Gene3D" id="1.10.10.920">
    <property type="match status" value="1"/>
</dbReference>
<dbReference type="EC" id="1.3.98.3" evidence="14"/>
<evidence type="ECO:0000256" key="11">
    <source>
        <dbReference type="ARBA" id="ARBA00023014"/>
    </source>
</evidence>
<dbReference type="Proteomes" id="UP001333710">
    <property type="component" value="Chromosome"/>
</dbReference>
<feature type="binding site" evidence="15">
    <location>
        <begin position="69"/>
        <end position="71"/>
    </location>
    <ligand>
        <name>S-adenosyl-L-methionine</name>
        <dbReference type="ChEBI" id="CHEBI:59789"/>
        <label>2</label>
    </ligand>
</feature>
<dbReference type="PANTHER" id="PTHR13932:SF6">
    <property type="entry name" value="OXYGEN-INDEPENDENT COPROPORPHYRINOGEN III OXIDASE"/>
    <property type="match status" value="1"/>
</dbReference>
<feature type="binding site" evidence="15">
    <location>
        <position position="185"/>
    </location>
    <ligand>
        <name>S-adenosyl-L-methionine</name>
        <dbReference type="ChEBI" id="CHEBI:59789"/>
        <label>2</label>
    </ligand>
</feature>
<comment type="cofactor">
    <cofactor evidence="14 16">
        <name>[4Fe-4S] cluster</name>
        <dbReference type="ChEBI" id="CHEBI:49883"/>
    </cofactor>
    <text evidence="14 16">Binds 1 [4Fe-4S] cluster. The cluster is coordinated with 3 cysteines and an exchangeable S-adenosyl-L-methionine.</text>
</comment>
<keyword evidence="8 14" id="KW-0479">Metal-binding</keyword>
<evidence type="ECO:0000256" key="1">
    <source>
        <dbReference type="ARBA" id="ARBA00004496"/>
    </source>
</evidence>
<evidence type="ECO:0000256" key="13">
    <source>
        <dbReference type="ARBA" id="ARBA00048321"/>
    </source>
</evidence>
<dbReference type="GO" id="GO:0051539">
    <property type="term" value="F:4 iron, 4 sulfur cluster binding"/>
    <property type="evidence" value="ECO:0007669"/>
    <property type="project" value="UniProtKB-KW"/>
</dbReference>
<dbReference type="PIRSF" id="PIRSF000167">
    <property type="entry name" value="HemN"/>
    <property type="match status" value="1"/>
</dbReference>
<dbReference type="PROSITE" id="PS51918">
    <property type="entry name" value="RADICAL_SAM"/>
    <property type="match status" value="1"/>
</dbReference>
<protein>
    <recommendedName>
        <fullName evidence="14">Coproporphyrinogen-III oxidase</fullName>
        <ecNumber evidence="14">1.3.98.3</ecNumber>
    </recommendedName>
</protein>
<gene>
    <name evidence="18" type="primary">hemN</name>
    <name evidence="18" type="ORF">MACH26_05040</name>
</gene>
<dbReference type="KEGG" id="pmaw:MACH26_05040"/>
<evidence type="ECO:0000256" key="10">
    <source>
        <dbReference type="ARBA" id="ARBA00023004"/>
    </source>
</evidence>
<dbReference type="GO" id="GO:0005737">
    <property type="term" value="C:cytoplasm"/>
    <property type="evidence" value="ECO:0007669"/>
    <property type="project" value="UniProtKB-SubCell"/>
</dbReference>
<dbReference type="SFLD" id="SFLDG01065">
    <property type="entry name" value="anaerobic_coproporphyrinogen-I"/>
    <property type="match status" value="1"/>
</dbReference>
<evidence type="ECO:0000256" key="3">
    <source>
        <dbReference type="ARBA" id="ARBA00005493"/>
    </source>
</evidence>
<evidence type="ECO:0000256" key="8">
    <source>
        <dbReference type="ARBA" id="ARBA00022723"/>
    </source>
</evidence>
<organism evidence="18 19">
    <name type="scientific">Planctobacterium marinum</name>
    <dbReference type="NCBI Taxonomy" id="1631968"/>
    <lineage>
        <taxon>Bacteria</taxon>
        <taxon>Pseudomonadati</taxon>
        <taxon>Pseudomonadota</taxon>
        <taxon>Gammaproteobacteria</taxon>
        <taxon>Alteromonadales</taxon>
        <taxon>Alteromonadaceae</taxon>
        <taxon>Planctobacterium</taxon>
    </lineage>
</organism>
<dbReference type="RefSeq" id="WP_338290890.1">
    <property type="nucleotide sequence ID" value="NZ_AP027272.1"/>
</dbReference>
<feature type="binding site" evidence="16">
    <location>
        <position position="70"/>
    </location>
    <ligand>
        <name>[4Fe-4S] cluster</name>
        <dbReference type="ChEBI" id="CHEBI:49883"/>
        <note>4Fe-4S-S-AdoMet</note>
    </ligand>
</feature>
<dbReference type="AlphaFoldDB" id="A0AA48KP27"/>
<dbReference type="InterPro" id="IPR004558">
    <property type="entry name" value="Coprogen_oxidase_HemN"/>
</dbReference>
<feature type="binding site" evidence="15">
    <location>
        <begin position="114"/>
        <end position="115"/>
    </location>
    <ligand>
        <name>S-adenosyl-L-methionine</name>
        <dbReference type="ChEBI" id="CHEBI:59789"/>
        <label>2</label>
    </ligand>
</feature>
<keyword evidence="11 14" id="KW-0411">Iron-sulfur</keyword>
<dbReference type="SUPFAM" id="SSF102114">
    <property type="entry name" value="Radical SAM enzymes"/>
    <property type="match status" value="1"/>
</dbReference>
<keyword evidence="10 14" id="KW-0408">Iron</keyword>
<sequence length="458" mass="52358">MQGQHEGLFNQSMLDKYGMSGPRYTSYPTALEFNTEFTDREFRKAALLAANPELAIYIHVPFCHSLCYYCGCNKIITRNRDKIAQYVDYLKKEIILRSELFKNHHVIQIHFGGGTPGMLSLEEVKDILSTIKSHYKLDELPEISLEIDPRETTVEYISGLAFLGVNRISMGVQDTDKQVQIAINRIQPTELVSRLSAGAKTAGIKSINLDLVYGLPLQTSPGFEQTIEDVLNINPDRISLFNYAHMPQKFAAQRKIKDSWLPGPEDKLKLMRLAIERFTEAGYRMIGIDHFAKPDDELAIALDEKRLGRNFQGYTTLQYTDLVGFGVSAISSVCNVYSQNSKNPVDYYQMLDEQQHAIERGLVKSEEDQLRGYIITHLMTNLRLDVEDVEELFEVSFAEHFKTELVLLKTFEEDNLIKMTEQAIIVNPDSRLLLRSICMVFDQYMAKHKAAQRFSKVV</sequence>
<dbReference type="InterPro" id="IPR010723">
    <property type="entry name" value="HemN_C"/>
</dbReference>
<feature type="binding site" evidence="15">
    <location>
        <position position="113"/>
    </location>
    <ligand>
        <name>S-adenosyl-L-methionine</name>
        <dbReference type="ChEBI" id="CHEBI:59789"/>
        <label>1</label>
    </ligand>
</feature>
<feature type="binding site" evidence="15">
    <location>
        <position position="244"/>
    </location>
    <ligand>
        <name>S-adenosyl-L-methionine</name>
        <dbReference type="ChEBI" id="CHEBI:59789"/>
        <label>2</label>
    </ligand>
</feature>
<evidence type="ECO:0000256" key="12">
    <source>
        <dbReference type="ARBA" id="ARBA00023244"/>
    </source>
</evidence>
<dbReference type="SFLD" id="SFLDS00029">
    <property type="entry name" value="Radical_SAM"/>
    <property type="match status" value="1"/>
</dbReference>
<dbReference type="InterPro" id="IPR007197">
    <property type="entry name" value="rSAM"/>
</dbReference>
<dbReference type="Gene3D" id="3.20.20.70">
    <property type="entry name" value="Aldolase class I"/>
    <property type="match status" value="1"/>
</dbReference>
<accession>A0AA48KP27</accession>
<feature type="binding site" evidence="16">
    <location>
        <position position="63"/>
    </location>
    <ligand>
        <name>[4Fe-4S] cluster</name>
        <dbReference type="ChEBI" id="CHEBI:49883"/>
        <note>4Fe-4S-S-AdoMet</note>
    </ligand>
</feature>
<keyword evidence="12 14" id="KW-0627">Porphyrin biosynthesis</keyword>
<evidence type="ECO:0000313" key="18">
    <source>
        <dbReference type="EMBL" id="BDX04983.1"/>
    </source>
</evidence>
<dbReference type="CDD" id="cd01335">
    <property type="entry name" value="Radical_SAM"/>
    <property type="match status" value="1"/>
</dbReference>
<keyword evidence="19" id="KW-1185">Reference proteome</keyword>
<evidence type="ECO:0000259" key="17">
    <source>
        <dbReference type="PROSITE" id="PS51918"/>
    </source>
</evidence>
<evidence type="ECO:0000256" key="6">
    <source>
        <dbReference type="ARBA" id="ARBA00022490"/>
    </source>
</evidence>
<evidence type="ECO:0000256" key="9">
    <source>
        <dbReference type="ARBA" id="ARBA00023002"/>
    </source>
</evidence>